<feature type="binding site" evidence="12">
    <location>
        <begin position="11"/>
        <end position="18"/>
    </location>
    <ligand>
        <name>ATP</name>
        <dbReference type="ChEBI" id="CHEBI:30616"/>
    </ligand>
</feature>
<sequence length="204" mass="23158">MQTGKFITIDGVEGAGKSTQINFICDYLKDKGVNVMLTREPGGTEIGEKIRELLLSTDSKMHSDTELLLMFAARNEHIHSKILPTLEKGDWVLSDRFTDASYAYQGGGRGLDIERITQLEKWIMQNFTPDMTLLLDVPVEIGMQRVESRGAKDRIEQENLDFFNRVRDAYIARSEQYPERIKLIDASQSAKNTSAQIQEILNTL</sequence>
<dbReference type="PANTHER" id="PTHR10344:SF4">
    <property type="entry name" value="UMP-CMP KINASE 2, MITOCHONDRIAL"/>
    <property type="match status" value="1"/>
</dbReference>
<evidence type="ECO:0000256" key="1">
    <source>
        <dbReference type="ARBA" id="ARBA00009776"/>
    </source>
</evidence>
<evidence type="ECO:0000256" key="2">
    <source>
        <dbReference type="ARBA" id="ARBA00012980"/>
    </source>
</evidence>
<dbReference type="FunFam" id="3.40.50.300:FF:000225">
    <property type="entry name" value="Thymidylate kinase"/>
    <property type="match status" value="1"/>
</dbReference>
<dbReference type="InterPro" id="IPR039430">
    <property type="entry name" value="Thymidylate_kin-like_dom"/>
</dbReference>
<evidence type="ECO:0000256" key="12">
    <source>
        <dbReference type="HAMAP-Rule" id="MF_00165"/>
    </source>
</evidence>
<accession>A0AAU6PES3</accession>
<keyword evidence="8 12" id="KW-0067">ATP-binding</keyword>
<gene>
    <name evidence="12 14" type="primary">tmk</name>
    <name evidence="14" type="ORF">Ctma_0200</name>
</gene>
<dbReference type="GO" id="GO:0004798">
    <property type="term" value="F:dTMP kinase activity"/>
    <property type="evidence" value="ECO:0007669"/>
    <property type="project" value="UniProtKB-UniRule"/>
</dbReference>
<evidence type="ECO:0000259" key="13">
    <source>
        <dbReference type="Pfam" id="PF02223"/>
    </source>
</evidence>
<evidence type="ECO:0000256" key="4">
    <source>
        <dbReference type="ARBA" id="ARBA00022679"/>
    </source>
</evidence>
<proteinExistence type="inferred from homology"/>
<evidence type="ECO:0000256" key="5">
    <source>
        <dbReference type="ARBA" id="ARBA00022727"/>
    </source>
</evidence>
<dbReference type="GO" id="GO:0005524">
    <property type="term" value="F:ATP binding"/>
    <property type="evidence" value="ECO:0007669"/>
    <property type="project" value="UniProtKB-UniRule"/>
</dbReference>
<dbReference type="HAMAP" id="MF_00165">
    <property type="entry name" value="Thymidylate_kinase"/>
    <property type="match status" value="1"/>
</dbReference>
<comment type="catalytic activity">
    <reaction evidence="10 12">
        <text>dTMP + ATP = dTDP + ADP</text>
        <dbReference type="Rhea" id="RHEA:13517"/>
        <dbReference type="ChEBI" id="CHEBI:30616"/>
        <dbReference type="ChEBI" id="CHEBI:58369"/>
        <dbReference type="ChEBI" id="CHEBI:63528"/>
        <dbReference type="ChEBI" id="CHEBI:456216"/>
        <dbReference type="EC" id="2.7.4.9"/>
    </reaction>
</comment>
<keyword evidence="4 12" id="KW-0808">Transferase</keyword>
<evidence type="ECO:0000256" key="11">
    <source>
        <dbReference type="ARBA" id="ARBA00057735"/>
    </source>
</evidence>
<dbReference type="InterPro" id="IPR018094">
    <property type="entry name" value="Thymidylate_kinase"/>
</dbReference>
<dbReference type="SUPFAM" id="SSF52540">
    <property type="entry name" value="P-loop containing nucleoside triphosphate hydrolases"/>
    <property type="match status" value="1"/>
</dbReference>
<dbReference type="CDD" id="cd01672">
    <property type="entry name" value="TMPK"/>
    <property type="match status" value="1"/>
</dbReference>
<dbReference type="GO" id="GO:0005829">
    <property type="term" value="C:cytosol"/>
    <property type="evidence" value="ECO:0007669"/>
    <property type="project" value="TreeGrafter"/>
</dbReference>
<dbReference type="Gene3D" id="3.40.50.300">
    <property type="entry name" value="P-loop containing nucleotide triphosphate hydrolases"/>
    <property type="match status" value="1"/>
</dbReference>
<comment type="similarity">
    <text evidence="1 12">Belongs to the thymidylate kinase family.</text>
</comment>
<dbReference type="NCBIfam" id="TIGR00041">
    <property type="entry name" value="DTMP_kinase"/>
    <property type="match status" value="1"/>
</dbReference>
<evidence type="ECO:0000256" key="9">
    <source>
        <dbReference type="ARBA" id="ARBA00029962"/>
    </source>
</evidence>
<comment type="function">
    <text evidence="11 12">Phosphorylation of dTMP to form dTDP in both de novo and salvage pathways of dTTP synthesis.</text>
</comment>
<evidence type="ECO:0000256" key="8">
    <source>
        <dbReference type="ARBA" id="ARBA00022840"/>
    </source>
</evidence>
<keyword evidence="6 12" id="KW-0547">Nucleotide-binding</keyword>
<evidence type="ECO:0000256" key="6">
    <source>
        <dbReference type="ARBA" id="ARBA00022741"/>
    </source>
</evidence>
<dbReference type="PANTHER" id="PTHR10344">
    <property type="entry name" value="THYMIDYLATE KINASE"/>
    <property type="match status" value="1"/>
</dbReference>
<protein>
    <recommendedName>
        <fullName evidence="3 12">Thymidylate kinase</fullName>
        <ecNumber evidence="2 12">2.7.4.9</ecNumber>
    </recommendedName>
    <alternativeName>
        <fullName evidence="9 12">dTMP kinase</fullName>
    </alternativeName>
</protein>
<dbReference type="GO" id="GO:0006235">
    <property type="term" value="P:dTTP biosynthetic process"/>
    <property type="evidence" value="ECO:0007669"/>
    <property type="project" value="UniProtKB-UniRule"/>
</dbReference>
<evidence type="ECO:0000256" key="7">
    <source>
        <dbReference type="ARBA" id="ARBA00022777"/>
    </source>
</evidence>
<dbReference type="EC" id="2.7.4.9" evidence="2 12"/>
<dbReference type="Pfam" id="PF02223">
    <property type="entry name" value="Thymidylate_kin"/>
    <property type="match status" value="1"/>
</dbReference>
<reference evidence="14" key="1">
    <citation type="submission" date="2023-10" db="EMBL/GenBank/DDBJ databases">
        <title>The first scallop-associated chemosynthetic bacterial symbiont.</title>
        <authorList>
            <person name="Lin Y.-T."/>
            <person name="Sun J."/>
            <person name="Ip J.C.-H."/>
            <person name="He X."/>
            <person name="Gao Z.-M."/>
            <person name="Perez M."/>
            <person name="Xu T."/>
            <person name="Qian P.-Y."/>
            <person name="Qiu J.-W."/>
        </authorList>
    </citation>
    <scope>NUCLEOTIDE SEQUENCE</scope>
    <source>
        <strain evidence="14">Gill1</strain>
    </source>
</reference>
<dbReference type="EMBL" id="CP138327">
    <property type="protein sequence ID" value="WXT99501.1"/>
    <property type="molecule type" value="Genomic_DNA"/>
</dbReference>
<name>A0AAU6PES3_9GAMM</name>
<evidence type="ECO:0000313" key="14">
    <source>
        <dbReference type="EMBL" id="WXT99501.1"/>
    </source>
</evidence>
<dbReference type="AlphaFoldDB" id="A0AAU6PES3"/>
<evidence type="ECO:0000256" key="3">
    <source>
        <dbReference type="ARBA" id="ARBA00017144"/>
    </source>
</evidence>
<keyword evidence="7 12" id="KW-0418">Kinase</keyword>
<dbReference type="GO" id="GO:0006233">
    <property type="term" value="P:dTDP biosynthetic process"/>
    <property type="evidence" value="ECO:0007669"/>
    <property type="project" value="InterPro"/>
</dbReference>
<dbReference type="GO" id="GO:0006227">
    <property type="term" value="P:dUDP biosynthetic process"/>
    <property type="evidence" value="ECO:0007669"/>
    <property type="project" value="TreeGrafter"/>
</dbReference>
<keyword evidence="5 12" id="KW-0545">Nucleotide biosynthesis</keyword>
<dbReference type="InterPro" id="IPR027417">
    <property type="entry name" value="P-loop_NTPase"/>
</dbReference>
<organism evidence="14">
    <name type="scientific">Catillopecten margaritatus gill symbiont</name>
    <dbReference type="NCBI Taxonomy" id="3083288"/>
    <lineage>
        <taxon>Bacteria</taxon>
        <taxon>Pseudomonadati</taxon>
        <taxon>Pseudomonadota</taxon>
        <taxon>Gammaproteobacteria</taxon>
        <taxon>sulfur-oxidizing symbionts</taxon>
    </lineage>
</organism>
<feature type="domain" description="Thymidylate kinase-like" evidence="13">
    <location>
        <begin position="9"/>
        <end position="197"/>
    </location>
</feature>
<evidence type="ECO:0000256" key="10">
    <source>
        <dbReference type="ARBA" id="ARBA00048743"/>
    </source>
</evidence>